<name>A0A835Z3A2_9STRA</name>
<evidence type="ECO:0000256" key="3">
    <source>
        <dbReference type="SAM" id="MobiDB-lite"/>
    </source>
</evidence>
<dbReference type="GO" id="GO:0045842">
    <property type="term" value="P:positive regulation of mitotic metaphase/anaphase transition"/>
    <property type="evidence" value="ECO:0007669"/>
    <property type="project" value="TreeGrafter"/>
</dbReference>
<gene>
    <name evidence="4" type="ORF">JKP88DRAFT_262625</name>
</gene>
<evidence type="ECO:0000313" key="4">
    <source>
        <dbReference type="EMBL" id="KAG5185653.1"/>
    </source>
</evidence>
<dbReference type="InterPro" id="IPR019734">
    <property type="entry name" value="TPR_rpt"/>
</dbReference>
<evidence type="ECO:0000256" key="1">
    <source>
        <dbReference type="ARBA" id="ARBA00022803"/>
    </source>
</evidence>
<dbReference type="GO" id="GO:0016567">
    <property type="term" value="P:protein ubiquitination"/>
    <property type="evidence" value="ECO:0007669"/>
    <property type="project" value="TreeGrafter"/>
</dbReference>
<dbReference type="Pfam" id="PF14559">
    <property type="entry name" value="TPR_19"/>
    <property type="match status" value="1"/>
</dbReference>
<dbReference type="OrthoDB" id="205588at2759"/>
<proteinExistence type="predicted"/>
<keyword evidence="5" id="KW-1185">Reference proteome</keyword>
<feature type="compositionally biased region" description="Low complexity" evidence="3">
    <location>
        <begin position="157"/>
        <end position="176"/>
    </location>
</feature>
<keyword evidence="1 2" id="KW-0802">TPR repeat</keyword>
<organism evidence="4 5">
    <name type="scientific">Tribonema minus</name>
    <dbReference type="NCBI Taxonomy" id="303371"/>
    <lineage>
        <taxon>Eukaryota</taxon>
        <taxon>Sar</taxon>
        <taxon>Stramenopiles</taxon>
        <taxon>Ochrophyta</taxon>
        <taxon>PX clade</taxon>
        <taxon>Xanthophyceae</taxon>
        <taxon>Tribonematales</taxon>
        <taxon>Tribonemataceae</taxon>
        <taxon>Tribonema</taxon>
    </lineage>
</organism>
<dbReference type="PANTHER" id="PTHR12558">
    <property type="entry name" value="CELL DIVISION CYCLE 16,23,27"/>
    <property type="match status" value="1"/>
</dbReference>
<reference evidence="4" key="1">
    <citation type="submission" date="2021-02" db="EMBL/GenBank/DDBJ databases">
        <title>First Annotated Genome of the Yellow-green Alga Tribonema minus.</title>
        <authorList>
            <person name="Mahan K.M."/>
        </authorList>
    </citation>
    <scope>NUCLEOTIDE SEQUENCE</scope>
    <source>
        <strain evidence="4">UTEX B ZZ1240</strain>
    </source>
</reference>
<evidence type="ECO:0000313" key="5">
    <source>
        <dbReference type="Proteomes" id="UP000664859"/>
    </source>
</evidence>
<dbReference type="SUPFAM" id="SSF48452">
    <property type="entry name" value="TPR-like"/>
    <property type="match status" value="1"/>
</dbReference>
<comment type="caution">
    <text evidence="4">The sequence shown here is derived from an EMBL/GenBank/DDBJ whole genome shotgun (WGS) entry which is preliminary data.</text>
</comment>
<feature type="repeat" description="TPR" evidence="2">
    <location>
        <begin position="580"/>
        <end position="613"/>
    </location>
</feature>
<dbReference type="SMART" id="SM00028">
    <property type="entry name" value="TPR"/>
    <property type="match status" value="6"/>
</dbReference>
<dbReference type="PROSITE" id="PS50005">
    <property type="entry name" value="TPR"/>
    <property type="match status" value="1"/>
</dbReference>
<dbReference type="Gene3D" id="1.25.40.10">
    <property type="entry name" value="Tetratricopeptide repeat domain"/>
    <property type="match status" value="3"/>
</dbReference>
<dbReference type="GO" id="GO:0005680">
    <property type="term" value="C:anaphase-promoting complex"/>
    <property type="evidence" value="ECO:0007669"/>
    <property type="project" value="TreeGrafter"/>
</dbReference>
<evidence type="ECO:0000256" key="2">
    <source>
        <dbReference type="PROSITE-ProRule" id="PRU00339"/>
    </source>
</evidence>
<dbReference type="EMBL" id="JAFCMP010000124">
    <property type="protein sequence ID" value="KAG5185653.1"/>
    <property type="molecule type" value="Genomic_DNA"/>
</dbReference>
<feature type="region of interest" description="Disordered" evidence="3">
    <location>
        <begin position="154"/>
        <end position="190"/>
    </location>
</feature>
<dbReference type="Proteomes" id="UP000664859">
    <property type="component" value="Unassembled WGS sequence"/>
</dbReference>
<sequence length="1014" mass="110542">MQRYVDHPWAREARFMLESVQHLIREQLFASAALLCEPLLCRASQMVVIDREFSQLRWQVLSCYADALKGKGENKRALAMYERRHLLTHLLDSLTHRIVLRAQSIYKRAISERKVNKLRVAEQQSYKYGGSNTPQQQEPQAMDTWEPTLDTWEPTEQQRAQEQAQEQELAQQQQQQFTAGTPEGAGVQGRSTWQADYKEEAQLKFKEAKCLMENKQDAAAISALEAIVLFARTVEMNLVLARCYETTGMNKNAINVYKHALRQCPLALEAALALLRLDVSEPAIWATVDPLPSAVAPVAAENAPTTNMHATPAKSVRFATPVTGGGGGGGAPGPSAPSAAPGAALYVLQRRTAHRQHLRAASAAVMGPKGDNCAKNRRCGSASGCTRMRVWRAGTTRQRSNRDVYPYLPPATAIPRLITAGCHVQVPLRKRLPWLSHAAALKSYHTPIPAHSHTAPPPAIVAPVLKHRARRCDAQVPLRKRLLWLSNWLHSYRTLYYQHTPLAKADVLKHCAPPPHAGAAAQAAAVAQPLAARARVPLRKRLPWFSHWLHAHACALRGQYAAALDSWGFMITVLGGEMSTGALIGMGQAHLELGNLEKADLLLAKAHNRDPLNMDGMDTYAKVLCLSGNVPPAQPLDAAVAALKAPFVRSAVVIGVWLQKGFKVGQGGDVPSAQPLDAAVAALQAPFVRSAVVIGVGLQKGFEVGQGGDVPSVQPLDAAVAALKAPFVRRLNSLVYTLIDVDPNRGEAWVAAALYADIKGDVEKAYSGGGFKKTQERDSGNRVPWAWVNAALYADIKGDVEKEMVSYGGMVRCYLKSKKHVEAVSTAKQAMKRFPTRADPLVLMGKVLAETGKVKGETGRAAQAYKAALALEPGHVGASMALADCLTVAGEHEECIALLSKAFETNSRTPDALPTKLGDACVAARRYDDALRYYHIATRQNSANDAAKEGLRRLDMILRGLDPDFDDEDATIDGDGDNDDQLELDDSEAMHQLDCRCSLLLTKWQGRGDDSDEY</sequence>
<accession>A0A835Z3A2</accession>
<protein>
    <submittedName>
        <fullName evidence="4">Uncharacterized protein</fullName>
    </submittedName>
</protein>
<dbReference type="AlphaFoldDB" id="A0A835Z3A2"/>
<dbReference type="GO" id="GO:0051301">
    <property type="term" value="P:cell division"/>
    <property type="evidence" value="ECO:0007669"/>
    <property type="project" value="TreeGrafter"/>
</dbReference>
<dbReference type="InterPro" id="IPR011990">
    <property type="entry name" value="TPR-like_helical_dom_sf"/>
</dbReference>
<dbReference type="PANTHER" id="PTHR12558:SF36">
    <property type="entry name" value="ANAPHASE-PROMOTING COMPLEX SUBUNIT 7"/>
    <property type="match status" value="1"/>
</dbReference>